<dbReference type="OrthoDB" id="26149at2759"/>
<dbReference type="GO" id="GO:0005085">
    <property type="term" value="F:guanyl-nucleotide exchange factor activity"/>
    <property type="evidence" value="ECO:0007669"/>
    <property type="project" value="InterPro"/>
</dbReference>
<feature type="compositionally biased region" description="Low complexity" evidence="1">
    <location>
        <begin position="769"/>
        <end position="780"/>
    </location>
</feature>
<dbReference type="AlphaFoldDB" id="A0A316V8K3"/>
<evidence type="ECO:0000256" key="1">
    <source>
        <dbReference type="SAM" id="MobiDB-lite"/>
    </source>
</evidence>
<reference evidence="2 3" key="1">
    <citation type="journal article" date="2018" name="Mol. Biol. Evol.">
        <title>Broad Genomic Sampling Reveals a Smut Pathogenic Ancestry of the Fungal Clade Ustilaginomycotina.</title>
        <authorList>
            <person name="Kijpornyongpan T."/>
            <person name="Mondo S.J."/>
            <person name="Barry K."/>
            <person name="Sandor L."/>
            <person name="Lee J."/>
            <person name="Lipzen A."/>
            <person name="Pangilinan J."/>
            <person name="LaButti K."/>
            <person name="Hainaut M."/>
            <person name="Henrissat B."/>
            <person name="Grigoriev I.V."/>
            <person name="Spatafora J.W."/>
            <person name="Aime M.C."/>
        </authorList>
    </citation>
    <scope>NUCLEOTIDE SEQUENCE [LARGE SCALE GENOMIC DNA]</scope>
    <source>
        <strain evidence="2 3">MCA 3882</strain>
    </source>
</reference>
<dbReference type="STRING" id="1280837.A0A316V8K3"/>
<dbReference type="GeneID" id="37024655"/>
<feature type="region of interest" description="Disordered" evidence="1">
    <location>
        <begin position="846"/>
        <end position="869"/>
    </location>
</feature>
<dbReference type="EMBL" id="KZ819605">
    <property type="protein sequence ID" value="PWN32811.1"/>
    <property type="molecule type" value="Genomic_DNA"/>
</dbReference>
<feature type="region of interest" description="Disordered" evidence="1">
    <location>
        <begin position="315"/>
        <end position="338"/>
    </location>
</feature>
<feature type="compositionally biased region" description="Polar residues" evidence="1">
    <location>
        <begin position="83"/>
        <end position="99"/>
    </location>
</feature>
<name>A0A316V8K3_9BASI</name>
<feature type="compositionally biased region" description="Basic and acidic residues" evidence="1">
    <location>
        <begin position="320"/>
        <end position="338"/>
    </location>
</feature>
<proteinExistence type="predicted"/>
<feature type="compositionally biased region" description="Polar residues" evidence="1">
    <location>
        <begin position="64"/>
        <end position="75"/>
    </location>
</feature>
<protein>
    <submittedName>
        <fullName evidence="2">ARM repeat-containing protein</fullName>
    </submittedName>
</protein>
<evidence type="ECO:0000313" key="2">
    <source>
        <dbReference type="EMBL" id="PWN32811.1"/>
    </source>
</evidence>
<feature type="region of interest" description="Disordered" evidence="1">
    <location>
        <begin position="1"/>
        <end position="22"/>
    </location>
</feature>
<organism evidence="2 3">
    <name type="scientific">Meira miltonrushii</name>
    <dbReference type="NCBI Taxonomy" id="1280837"/>
    <lineage>
        <taxon>Eukaryota</taxon>
        <taxon>Fungi</taxon>
        <taxon>Dikarya</taxon>
        <taxon>Basidiomycota</taxon>
        <taxon>Ustilaginomycotina</taxon>
        <taxon>Exobasidiomycetes</taxon>
        <taxon>Exobasidiales</taxon>
        <taxon>Brachybasidiaceae</taxon>
        <taxon>Meira</taxon>
    </lineage>
</organism>
<keyword evidence="3" id="KW-1185">Reference proteome</keyword>
<gene>
    <name evidence="2" type="ORF">FA14DRAFT_78221</name>
</gene>
<dbReference type="Gene3D" id="1.25.10.10">
    <property type="entry name" value="Leucine-rich Repeat Variant"/>
    <property type="match status" value="2"/>
</dbReference>
<feature type="region of interest" description="Disordered" evidence="1">
    <location>
        <begin position="754"/>
        <end position="783"/>
    </location>
</feature>
<dbReference type="InterPro" id="IPR016024">
    <property type="entry name" value="ARM-type_fold"/>
</dbReference>
<dbReference type="Proteomes" id="UP000245771">
    <property type="component" value="Unassembled WGS sequence"/>
</dbReference>
<sequence length="912" mass="99040">MAAPMVIDDSTSDQQNPSPTELAFELNPYLHSIERVAADHGLQHDSGVSFGGSTSKSPKPVESTAGTGSNEQPRTSRFLMTPAGSSASLKRPSVSSAEGSHSRVKRMIESPTLTGEFDAQEDIWADVSRRLKPFGDILRHERLRTDLGNTSLAEDCVGLLTESTRRYKSDSIALSEAQVEMMRILANLCIDHDENREKLLTKGAPQGISVLLQTILSLDDQSFRSGITTVLRTAAGALLNLQLDHASTQAALRADERSIGMLLKLATDVRVYELGDWYRPPRNKNENTEDWKKHVSTGSSVSTWAWRIIQDVCSGDEEEGNAKSENMEKTSSSDEGEKPIESLVTIDQPAKVANLLIHPLQRLLPPSSSDMTFQGNWDADDVSDMMESDMDIVQIATELIESCSLDSKPFRVSALEKVDFEGQQSTILEFLVHFADSAQSPDAWSFDREESNNLPPKPSDEEAAKEVITKFSRAKAAISRAIVCIVGEDENMTKLFEGQGSGQGGWFTEKMKEWMERDAKDRDDLVSTAMLAVGNLARKDAHCIALVHEHHIVPTLTRLLDPSADIKVAHGTMCLLKNLAIPSQNKRIIGASNDLISRLGAFLDKSRDNVQPLQFATVGLLKHLCSANVDNSFDFVLGGTLPALLDLIRRTDDVPTRMEGTRVLVNAVKSLWSSALTPAANSSNQTVDPNARQRARHVLTCEPVVSALSEMVKNSTKYPVLVNEGILALTLIAASIDDQLSSGAQMVARALQTISSPRRKSSAAPVGGNNESSTTNESNEQLPRLPQRQTTLDALASAAPNALPVLRSGADMIATVLARRDARMPPQFANNACALVQALVAPHQSTTADETVSAPETSDPVQTTPNTNEGVDAISNLLQSLRPALEQLSTVGPQESLPIAQKALDSVRAFLK</sequence>
<dbReference type="PANTHER" id="PTHR10957">
    <property type="entry name" value="RAP1 GTPASE-GDP DISSOCIATION STIMULATOR 1"/>
    <property type="match status" value="1"/>
</dbReference>
<feature type="region of interest" description="Disordered" evidence="1">
    <location>
        <begin position="442"/>
        <end position="462"/>
    </location>
</feature>
<accession>A0A316V8K3</accession>
<dbReference type="InParanoid" id="A0A316V8K3"/>
<dbReference type="SUPFAM" id="SSF48371">
    <property type="entry name" value="ARM repeat"/>
    <property type="match status" value="1"/>
</dbReference>
<feature type="region of interest" description="Disordered" evidence="1">
    <location>
        <begin position="37"/>
        <end position="105"/>
    </location>
</feature>
<dbReference type="RefSeq" id="XP_025353113.1">
    <property type="nucleotide sequence ID" value="XM_025502874.1"/>
</dbReference>
<evidence type="ECO:0000313" key="3">
    <source>
        <dbReference type="Proteomes" id="UP000245771"/>
    </source>
</evidence>
<dbReference type="InterPro" id="IPR040144">
    <property type="entry name" value="RAP1GDS1"/>
</dbReference>
<dbReference type="InterPro" id="IPR011989">
    <property type="entry name" value="ARM-like"/>
</dbReference>